<evidence type="ECO:0000256" key="4">
    <source>
        <dbReference type="ARBA" id="ARBA00023163"/>
    </source>
</evidence>
<sequence>MRGFNLDQLQAFADVVDLGSFSAAAERCNLSQPAISQQVKLLEQRLGVKLIERIGKRAMPTAAGKALRAQIGPIDQAIRGALDAVAPFGSGVQGQVRIGCGATACIYFLPAVLAGIRQKYPDLEISVKTGNTADMARLVETNDLDIGFVTLPFASRALEITPVMKDPFVAIFAANPETASGGDISDGPISPGEIAELPLVLFEQGSNTRTIADDWLRKTGRSVRPVMELGSVEAIKELVGAGLGASILPSMAIVAGRSHLPVQARALAPALGRDLAIVMRRDKTLTQGLRVVRDGIIAAGQKADIALPAQ</sequence>
<dbReference type="FunFam" id="1.10.10.10:FF:000001">
    <property type="entry name" value="LysR family transcriptional regulator"/>
    <property type="match status" value="1"/>
</dbReference>
<dbReference type="InterPro" id="IPR005119">
    <property type="entry name" value="LysR_subst-bd"/>
</dbReference>
<dbReference type="EMBL" id="NWTK01000027">
    <property type="protein sequence ID" value="PKR47756.1"/>
    <property type="molecule type" value="Genomic_DNA"/>
</dbReference>
<dbReference type="InterPro" id="IPR036390">
    <property type="entry name" value="WH_DNA-bd_sf"/>
</dbReference>
<dbReference type="GO" id="GO:0003700">
    <property type="term" value="F:DNA-binding transcription factor activity"/>
    <property type="evidence" value="ECO:0007669"/>
    <property type="project" value="InterPro"/>
</dbReference>
<dbReference type="InterPro" id="IPR036388">
    <property type="entry name" value="WH-like_DNA-bd_sf"/>
</dbReference>
<reference evidence="6 7" key="1">
    <citation type="submission" date="2017-09" db="EMBL/GenBank/DDBJ databases">
        <title>Biodiversity and function of Thalassospira species in the particle-attached aromatic-hydrocarbon-degrading consortia from the surface seawater of the South China Sea.</title>
        <authorList>
            <person name="Dong C."/>
            <person name="Liu R."/>
            <person name="Shao Z."/>
        </authorList>
    </citation>
    <scope>NUCLEOTIDE SEQUENCE [LARGE SCALE GENOMIC DNA]</scope>
    <source>
        <strain evidence="6 7">CSC1P2</strain>
    </source>
</reference>
<evidence type="ECO:0000259" key="5">
    <source>
        <dbReference type="PROSITE" id="PS50931"/>
    </source>
</evidence>
<protein>
    <submittedName>
        <fullName evidence="6">LysR family transcriptional regulator</fullName>
    </submittedName>
</protein>
<dbReference type="SUPFAM" id="SSF53850">
    <property type="entry name" value="Periplasmic binding protein-like II"/>
    <property type="match status" value="1"/>
</dbReference>
<proteinExistence type="inferred from homology"/>
<dbReference type="PROSITE" id="PS50931">
    <property type="entry name" value="HTH_LYSR"/>
    <property type="match status" value="1"/>
</dbReference>
<dbReference type="Pfam" id="PF00126">
    <property type="entry name" value="HTH_1"/>
    <property type="match status" value="1"/>
</dbReference>
<keyword evidence="2" id="KW-0805">Transcription regulation</keyword>
<comment type="similarity">
    <text evidence="1">Belongs to the LysR transcriptional regulatory family.</text>
</comment>
<dbReference type="GO" id="GO:0000976">
    <property type="term" value="F:transcription cis-regulatory region binding"/>
    <property type="evidence" value="ECO:0007669"/>
    <property type="project" value="TreeGrafter"/>
</dbReference>
<evidence type="ECO:0000256" key="1">
    <source>
        <dbReference type="ARBA" id="ARBA00009437"/>
    </source>
</evidence>
<dbReference type="PANTHER" id="PTHR30126">
    <property type="entry name" value="HTH-TYPE TRANSCRIPTIONAL REGULATOR"/>
    <property type="match status" value="1"/>
</dbReference>
<comment type="caution">
    <text evidence="6">The sequence shown here is derived from an EMBL/GenBank/DDBJ whole genome shotgun (WGS) entry which is preliminary data.</text>
</comment>
<evidence type="ECO:0000313" key="6">
    <source>
        <dbReference type="EMBL" id="PKR47756.1"/>
    </source>
</evidence>
<dbReference type="AlphaFoldDB" id="A0A2N3KB83"/>
<evidence type="ECO:0000256" key="3">
    <source>
        <dbReference type="ARBA" id="ARBA00023125"/>
    </source>
</evidence>
<evidence type="ECO:0000256" key="2">
    <source>
        <dbReference type="ARBA" id="ARBA00023015"/>
    </source>
</evidence>
<dbReference type="Gene3D" id="1.10.10.10">
    <property type="entry name" value="Winged helix-like DNA-binding domain superfamily/Winged helix DNA-binding domain"/>
    <property type="match status" value="1"/>
</dbReference>
<name>A0A2N3KB83_9PROT</name>
<organism evidence="6 7">
    <name type="scientific">Thalassospira marina</name>
    <dbReference type="NCBI Taxonomy" id="2048283"/>
    <lineage>
        <taxon>Bacteria</taxon>
        <taxon>Pseudomonadati</taxon>
        <taxon>Pseudomonadota</taxon>
        <taxon>Alphaproteobacteria</taxon>
        <taxon>Rhodospirillales</taxon>
        <taxon>Thalassospiraceae</taxon>
        <taxon>Thalassospira</taxon>
    </lineage>
</organism>
<dbReference type="OrthoDB" id="7840053at2"/>
<dbReference type="Pfam" id="PF03466">
    <property type="entry name" value="LysR_substrate"/>
    <property type="match status" value="1"/>
</dbReference>
<dbReference type="RefSeq" id="WP_101271740.1">
    <property type="nucleotide sequence ID" value="NZ_NWTK01000027.1"/>
</dbReference>
<feature type="domain" description="HTH lysR-type" evidence="5">
    <location>
        <begin position="4"/>
        <end position="61"/>
    </location>
</feature>
<evidence type="ECO:0000313" key="7">
    <source>
        <dbReference type="Proteomes" id="UP000233597"/>
    </source>
</evidence>
<gene>
    <name evidence="6" type="ORF">COO20_25490</name>
</gene>
<keyword evidence="3" id="KW-0238">DNA-binding</keyword>
<keyword evidence="4" id="KW-0804">Transcription</keyword>
<dbReference type="InterPro" id="IPR000847">
    <property type="entry name" value="LysR_HTH_N"/>
</dbReference>
<dbReference type="Proteomes" id="UP000233597">
    <property type="component" value="Unassembled WGS sequence"/>
</dbReference>
<dbReference type="SUPFAM" id="SSF46785">
    <property type="entry name" value="Winged helix' DNA-binding domain"/>
    <property type="match status" value="1"/>
</dbReference>
<dbReference type="CDD" id="cd05466">
    <property type="entry name" value="PBP2_LTTR_substrate"/>
    <property type="match status" value="1"/>
</dbReference>
<accession>A0A2N3KB83</accession>
<dbReference type="Gene3D" id="3.40.190.10">
    <property type="entry name" value="Periplasmic binding protein-like II"/>
    <property type="match status" value="2"/>
</dbReference>
<dbReference type="PRINTS" id="PR00039">
    <property type="entry name" value="HTHLYSR"/>
</dbReference>
<dbReference type="PANTHER" id="PTHR30126:SF39">
    <property type="entry name" value="HTH-TYPE TRANSCRIPTIONAL REGULATOR CYSL"/>
    <property type="match status" value="1"/>
</dbReference>